<organism evidence="1 2">
    <name type="scientific">Bacillus paranthracis</name>
    <dbReference type="NCBI Taxonomy" id="2026186"/>
    <lineage>
        <taxon>Bacteria</taxon>
        <taxon>Bacillati</taxon>
        <taxon>Bacillota</taxon>
        <taxon>Bacilli</taxon>
        <taxon>Bacillales</taxon>
        <taxon>Bacillaceae</taxon>
        <taxon>Bacillus</taxon>
        <taxon>Bacillus cereus group</taxon>
    </lineage>
</organism>
<dbReference type="AlphaFoldDB" id="A0A5M9GHH0"/>
<evidence type="ECO:0000313" key="2">
    <source>
        <dbReference type="Proteomes" id="UP000325411"/>
    </source>
</evidence>
<dbReference type="Proteomes" id="UP000325411">
    <property type="component" value="Unassembled WGS sequence"/>
</dbReference>
<name>A0A5M9GHH0_9BACI</name>
<protein>
    <submittedName>
        <fullName evidence="1">Uncharacterized protein</fullName>
    </submittedName>
</protein>
<comment type="caution">
    <text evidence="1">The sequence shown here is derived from an EMBL/GenBank/DDBJ whole genome shotgun (WGS) entry which is preliminary data.</text>
</comment>
<gene>
    <name evidence="1" type="ORF">FYW06_27855</name>
</gene>
<dbReference type="RefSeq" id="WP_098835593.1">
    <property type="nucleotide sequence ID" value="NZ_CP064082.1"/>
</dbReference>
<sequence>MFVNFNLKSIENGEVKVNIENANDDLKHIMECFKKEGFDFSKWSLIEIASIESARVYVFKDSDGYYVDMLIGENNQVTPNYFKNHDLDKYSLFQAESIREAIRLYEPIYSPSEYS</sequence>
<accession>A0A5M9GHH0</accession>
<reference evidence="1 2" key="1">
    <citation type="submission" date="2019-09" db="EMBL/GenBank/DDBJ databases">
        <authorList>
            <person name="Geng P."/>
            <person name="Wan X."/>
            <person name="Zhou G."/>
            <person name="Yuan Z."/>
            <person name="Hu X."/>
        </authorList>
    </citation>
    <scope>NUCLEOTIDE SEQUENCE [LARGE SCALE GENOMIC DNA]</scope>
    <source>
        <strain evidence="1 2">EFR-4</strain>
    </source>
</reference>
<proteinExistence type="predicted"/>
<dbReference type="EMBL" id="VXCE01000042">
    <property type="protein sequence ID" value="KAA8473261.1"/>
    <property type="molecule type" value="Genomic_DNA"/>
</dbReference>
<evidence type="ECO:0000313" key="1">
    <source>
        <dbReference type="EMBL" id="KAA8473261.1"/>
    </source>
</evidence>